<organism evidence="2 3">
    <name type="scientific">Geranomyces variabilis</name>
    <dbReference type="NCBI Taxonomy" id="109894"/>
    <lineage>
        <taxon>Eukaryota</taxon>
        <taxon>Fungi</taxon>
        <taxon>Fungi incertae sedis</taxon>
        <taxon>Chytridiomycota</taxon>
        <taxon>Chytridiomycota incertae sedis</taxon>
        <taxon>Chytridiomycetes</taxon>
        <taxon>Spizellomycetales</taxon>
        <taxon>Powellomycetaceae</taxon>
        <taxon>Geranomyces</taxon>
    </lineage>
</organism>
<keyword evidence="3" id="KW-1185">Reference proteome</keyword>
<comment type="caution">
    <text evidence="2">The sequence shown here is derived from an EMBL/GenBank/DDBJ whole genome shotgun (WGS) entry which is preliminary data.</text>
</comment>
<evidence type="ECO:0000313" key="3">
    <source>
        <dbReference type="Proteomes" id="UP001212152"/>
    </source>
</evidence>
<name>A0AAD5XLA0_9FUNG</name>
<feature type="region of interest" description="Disordered" evidence="1">
    <location>
        <begin position="1"/>
        <end position="26"/>
    </location>
</feature>
<dbReference type="EMBL" id="JADGJQ010000135">
    <property type="protein sequence ID" value="KAJ3167540.1"/>
    <property type="molecule type" value="Genomic_DNA"/>
</dbReference>
<proteinExistence type="predicted"/>
<accession>A0AAD5XLA0</accession>
<dbReference type="AlphaFoldDB" id="A0AAD5XLA0"/>
<protein>
    <submittedName>
        <fullName evidence="2">Uncharacterized protein</fullName>
    </submittedName>
</protein>
<gene>
    <name evidence="2" type="ORF">HDU87_001489</name>
</gene>
<evidence type="ECO:0000256" key="1">
    <source>
        <dbReference type="SAM" id="MobiDB-lite"/>
    </source>
</evidence>
<sequence length="215" mass="22956">MSKASATGGDGTDVQRSARMGKSKTKTRVNLVRASIVVGVPVTTELSDAVGRDRGIFHRTPPPSSATTMYGPLCPGLGWVGMHGLNFSPFCFVRSKYSIIAAETGLVAATDTPSLPLDTISNILEPAPDVSSNASTAAGYMETIEVVESIREQATAFRQAFDNLCNGLKRTVNHMEDTSATDAHDYDVLSGLPNHLERVRDTIEAVESSLQQISL</sequence>
<evidence type="ECO:0000313" key="2">
    <source>
        <dbReference type="EMBL" id="KAJ3167540.1"/>
    </source>
</evidence>
<reference evidence="2" key="1">
    <citation type="submission" date="2020-05" db="EMBL/GenBank/DDBJ databases">
        <title>Phylogenomic resolution of chytrid fungi.</title>
        <authorList>
            <person name="Stajich J.E."/>
            <person name="Amses K."/>
            <person name="Simmons R."/>
            <person name="Seto K."/>
            <person name="Myers J."/>
            <person name="Bonds A."/>
            <person name="Quandt C.A."/>
            <person name="Barry K."/>
            <person name="Liu P."/>
            <person name="Grigoriev I."/>
            <person name="Longcore J.E."/>
            <person name="James T.Y."/>
        </authorList>
    </citation>
    <scope>NUCLEOTIDE SEQUENCE</scope>
    <source>
        <strain evidence="2">JEL0379</strain>
    </source>
</reference>
<dbReference type="Proteomes" id="UP001212152">
    <property type="component" value="Unassembled WGS sequence"/>
</dbReference>